<dbReference type="PRINTS" id="PR00040">
    <property type="entry name" value="HTHMERR"/>
</dbReference>
<evidence type="ECO:0000256" key="4">
    <source>
        <dbReference type="ARBA" id="ARBA00023163"/>
    </source>
</evidence>
<evidence type="ECO:0000256" key="3">
    <source>
        <dbReference type="ARBA" id="ARBA00023125"/>
    </source>
</evidence>
<evidence type="ECO:0000256" key="1">
    <source>
        <dbReference type="ARBA" id="ARBA00022491"/>
    </source>
</evidence>
<dbReference type="InterPro" id="IPR036244">
    <property type="entry name" value="TipA-like_antibiotic-bd"/>
</dbReference>
<protein>
    <recommendedName>
        <fullName evidence="5">HTH merR-type domain-containing protein</fullName>
    </recommendedName>
</protein>
<dbReference type="InterPro" id="IPR047057">
    <property type="entry name" value="MerR_fam"/>
</dbReference>
<evidence type="ECO:0000259" key="5">
    <source>
        <dbReference type="PROSITE" id="PS50937"/>
    </source>
</evidence>
<dbReference type="Gene3D" id="1.10.490.50">
    <property type="entry name" value="Antibiotic binding domain of TipA-like multidrug resistance regulators"/>
    <property type="match status" value="1"/>
</dbReference>
<gene>
    <name evidence="6" type="ORF">GY22_14725</name>
</gene>
<evidence type="ECO:0000313" key="7">
    <source>
        <dbReference type="Proteomes" id="UP000030466"/>
    </source>
</evidence>
<name>A0A0A6VPG0_KOCRO</name>
<accession>A0A0A6VPG0</accession>
<dbReference type="Pfam" id="PF07739">
    <property type="entry name" value="TipAS"/>
    <property type="match status" value="1"/>
</dbReference>
<keyword evidence="2" id="KW-0805">Transcription regulation</keyword>
<dbReference type="AlphaFoldDB" id="A0A0A6VPG0"/>
<dbReference type="SUPFAM" id="SSF89082">
    <property type="entry name" value="Antibiotic binding domain of TipA-like multidrug resistance regulators"/>
    <property type="match status" value="1"/>
</dbReference>
<feature type="domain" description="HTH merR-type" evidence="5">
    <location>
        <begin position="1"/>
        <end position="71"/>
    </location>
</feature>
<dbReference type="Gene3D" id="1.10.1660.10">
    <property type="match status" value="1"/>
</dbReference>
<dbReference type="OrthoDB" id="9809391at2"/>
<dbReference type="PROSITE" id="PS00552">
    <property type="entry name" value="HTH_MERR_1"/>
    <property type="match status" value="1"/>
</dbReference>
<comment type="caution">
    <text evidence="6">The sequence shown here is derived from an EMBL/GenBank/DDBJ whole genome shotgun (WGS) entry which is preliminary data.</text>
</comment>
<dbReference type="SUPFAM" id="SSF46955">
    <property type="entry name" value="Putative DNA-binding domain"/>
    <property type="match status" value="1"/>
</dbReference>
<reference evidence="6 7" key="1">
    <citation type="journal article" date="2003" name="Int. J. Syst. Evol. Microbiol.">
        <title>Kocuria polaris sp. nov., an orange-pigmented psychrophilic bacterium isolated from an Antarctic cyanobacterial mat sample.</title>
        <authorList>
            <person name="Reddy G.S."/>
            <person name="Prakash J.S."/>
            <person name="Prabahar V."/>
            <person name="Matsumoto G.I."/>
            <person name="Stackebrandt E."/>
            <person name="Shivaji S."/>
        </authorList>
    </citation>
    <scope>NUCLEOTIDE SEQUENCE [LARGE SCALE GENOMIC DNA]</scope>
    <source>
        <strain evidence="6 7">CMS 76or</strain>
    </source>
</reference>
<dbReference type="GO" id="GO:0003700">
    <property type="term" value="F:DNA-binding transcription factor activity"/>
    <property type="evidence" value="ECO:0007669"/>
    <property type="project" value="InterPro"/>
</dbReference>
<dbReference type="RefSeq" id="WP_035929384.1">
    <property type="nucleotide sequence ID" value="NZ_JSUH01000015.1"/>
</dbReference>
<keyword evidence="1" id="KW-0678">Repressor</keyword>
<sequence>MRYSISQLATMAGISARTLRHYDAIGLLAPAEIGANGYRWYGREQLLRLQRILLLREVGVPLGQIGQVIDGQVNEITALRAQREQILAEQHRLGTVIETIEATITDLTGAHTMEPADFFRGLHHDRTRLKDRLRAAHGPAVEHTFAAVETATDGWEMTDYEQAAADSRALLHRMAGLMRHQVPPDDQDAQQLVEEHHEAIAQFWKPDAEAYRALADHYLNDDQQRTWIADVDPALPGWLATAMKYYATHHLHGATTP</sequence>
<evidence type="ECO:0000256" key="2">
    <source>
        <dbReference type="ARBA" id="ARBA00023015"/>
    </source>
</evidence>
<proteinExistence type="predicted"/>
<organism evidence="6 7">
    <name type="scientific">Kocuria rosea subsp. polaris</name>
    <dbReference type="NCBI Taxonomy" id="136273"/>
    <lineage>
        <taxon>Bacteria</taxon>
        <taxon>Bacillati</taxon>
        <taxon>Actinomycetota</taxon>
        <taxon>Actinomycetes</taxon>
        <taxon>Micrococcales</taxon>
        <taxon>Micrococcaceae</taxon>
        <taxon>Kocuria</taxon>
    </lineage>
</organism>
<dbReference type="InterPro" id="IPR009061">
    <property type="entry name" value="DNA-bd_dom_put_sf"/>
</dbReference>
<dbReference type="InterPro" id="IPR012925">
    <property type="entry name" value="TipAS_dom"/>
</dbReference>
<dbReference type="SMART" id="SM00422">
    <property type="entry name" value="HTH_MERR"/>
    <property type="match status" value="1"/>
</dbReference>
<evidence type="ECO:0000313" key="6">
    <source>
        <dbReference type="EMBL" id="KHD96551.1"/>
    </source>
</evidence>
<dbReference type="CDD" id="cd01106">
    <property type="entry name" value="HTH_TipAL-Mta"/>
    <property type="match status" value="1"/>
</dbReference>
<dbReference type="GO" id="GO:0003677">
    <property type="term" value="F:DNA binding"/>
    <property type="evidence" value="ECO:0007669"/>
    <property type="project" value="UniProtKB-KW"/>
</dbReference>
<keyword evidence="7" id="KW-1185">Reference proteome</keyword>
<dbReference type="InterPro" id="IPR000551">
    <property type="entry name" value="MerR-type_HTH_dom"/>
</dbReference>
<dbReference type="Proteomes" id="UP000030466">
    <property type="component" value="Unassembled WGS sequence"/>
</dbReference>
<dbReference type="PROSITE" id="PS50937">
    <property type="entry name" value="HTH_MERR_2"/>
    <property type="match status" value="1"/>
</dbReference>
<keyword evidence="3" id="KW-0238">DNA-binding</keyword>
<dbReference type="Pfam" id="PF13411">
    <property type="entry name" value="MerR_1"/>
    <property type="match status" value="1"/>
</dbReference>
<dbReference type="PANTHER" id="PTHR30204">
    <property type="entry name" value="REDOX-CYCLING DRUG-SENSING TRANSCRIPTIONAL ACTIVATOR SOXR"/>
    <property type="match status" value="1"/>
</dbReference>
<keyword evidence="4" id="KW-0804">Transcription</keyword>
<dbReference type="PANTHER" id="PTHR30204:SF69">
    <property type="entry name" value="MERR-FAMILY TRANSCRIPTIONAL REGULATOR"/>
    <property type="match status" value="1"/>
</dbReference>
<dbReference type="EMBL" id="JSUH01000015">
    <property type="protein sequence ID" value="KHD96551.1"/>
    <property type="molecule type" value="Genomic_DNA"/>
</dbReference>